<dbReference type="Pfam" id="PF17871">
    <property type="entry name" value="AAA_lid_9"/>
    <property type="match status" value="1"/>
</dbReference>
<feature type="domain" description="ClpA/ClpB AAA lid" evidence="4">
    <location>
        <begin position="471"/>
        <end position="538"/>
    </location>
</feature>
<dbReference type="EMBL" id="JAENHP010000007">
    <property type="protein sequence ID" value="MBM2618573.1"/>
    <property type="molecule type" value="Genomic_DNA"/>
</dbReference>
<dbReference type="Proteomes" id="UP000632138">
    <property type="component" value="Unassembled WGS sequence"/>
</dbReference>
<evidence type="ECO:0000259" key="4">
    <source>
        <dbReference type="Pfam" id="PF17871"/>
    </source>
</evidence>
<keyword evidence="6" id="KW-1185">Reference proteome</keyword>
<evidence type="ECO:0000256" key="2">
    <source>
        <dbReference type="ARBA" id="ARBA00022840"/>
    </source>
</evidence>
<comment type="caution">
    <text evidence="5">The sequence shown here is derived from an EMBL/GenBank/DDBJ whole genome shotgun (WGS) entry which is preliminary data.</text>
</comment>
<protein>
    <submittedName>
        <fullName evidence="5">ATP-dependent Clp protease ATP-binding subunit</fullName>
    </submittedName>
</protein>
<evidence type="ECO:0000313" key="5">
    <source>
        <dbReference type="EMBL" id="MBM2618573.1"/>
    </source>
</evidence>
<dbReference type="PANTHER" id="PTHR11638:SF175">
    <property type="entry name" value="ATP-DEPENDENT CLP PROTEASE, ATP-BINDING SUBUNIT CLPC"/>
    <property type="match status" value="1"/>
</dbReference>
<keyword evidence="5" id="KW-0378">Hydrolase</keyword>
<dbReference type="InterPro" id="IPR041546">
    <property type="entry name" value="ClpA/ClpB_AAA_lid"/>
</dbReference>
<keyword evidence="5" id="KW-0645">Protease</keyword>
<keyword evidence="1" id="KW-0547">Nucleotide-binding</keyword>
<dbReference type="GO" id="GO:0008233">
    <property type="term" value="F:peptidase activity"/>
    <property type="evidence" value="ECO:0007669"/>
    <property type="project" value="UniProtKB-KW"/>
</dbReference>
<keyword evidence="2 5" id="KW-0067">ATP-binding</keyword>
<proteinExistence type="predicted"/>
<feature type="region of interest" description="Disordered" evidence="3">
    <location>
        <begin position="268"/>
        <end position="314"/>
    </location>
</feature>
<dbReference type="GO" id="GO:0005524">
    <property type="term" value="F:ATP binding"/>
    <property type="evidence" value="ECO:0007669"/>
    <property type="project" value="UniProtKB-KW"/>
</dbReference>
<dbReference type="InterPro" id="IPR027417">
    <property type="entry name" value="P-loop_NTPase"/>
</dbReference>
<dbReference type="Gene3D" id="4.10.860.10">
    <property type="entry name" value="UVR domain"/>
    <property type="match status" value="1"/>
</dbReference>
<dbReference type="SUPFAM" id="SSF52540">
    <property type="entry name" value="P-loop containing nucleoside triphosphate hydrolases"/>
    <property type="match status" value="1"/>
</dbReference>
<dbReference type="CDD" id="cd00009">
    <property type="entry name" value="AAA"/>
    <property type="match status" value="1"/>
</dbReference>
<dbReference type="InterPro" id="IPR050130">
    <property type="entry name" value="ClpA_ClpB"/>
</dbReference>
<evidence type="ECO:0000256" key="3">
    <source>
        <dbReference type="SAM" id="MobiDB-lite"/>
    </source>
</evidence>
<accession>A0ABS2AFH3</accession>
<gene>
    <name evidence="5" type="ORF">JIG36_23740</name>
</gene>
<organism evidence="5 6">
    <name type="scientific">Paractinoplanes ovalisporus</name>
    <dbReference type="NCBI Taxonomy" id="2810368"/>
    <lineage>
        <taxon>Bacteria</taxon>
        <taxon>Bacillati</taxon>
        <taxon>Actinomycetota</taxon>
        <taxon>Actinomycetes</taxon>
        <taxon>Micromonosporales</taxon>
        <taxon>Micromonosporaceae</taxon>
        <taxon>Paractinoplanes</taxon>
    </lineage>
</organism>
<evidence type="ECO:0000313" key="6">
    <source>
        <dbReference type="Proteomes" id="UP000632138"/>
    </source>
</evidence>
<dbReference type="Gene3D" id="3.40.50.300">
    <property type="entry name" value="P-loop containing nucleotide triphosphate hydrolases"/>
    <property type="match status" value="1"/>
</dbReference>
<dbReference type="GO" id="GO:0006508">
    <property type="term" value="P:proteolysis"/>
    <property type="evidence" value="ECO:0007669"/>
    <property type="project" value="UniProtKB-KW"/>
</dbReference>
<dbReference type="PANTHER" id="PTHR11638">
    <property type="entry name" value="ATP-DEPENDENT CLP PROTEASE"/>
    <property type="match status" value="1"/>
</dbReference>
<name>A0ABS2AFH3_9ACTN</name>
<sequence>MKDGMVVVQWADLTGTGFSPQRRDSDAPAEYWAAAEGLLNADLCQPPDFLRTTGSHPVWTLRKVPVRGHHVWCFAVQGRRGEFGVAGTCRFAFATKELEAAEAWQRGIEATGAQAAEPQMSDTQFAAGVRDVLRGVVLGRDRIGVGLGPAETARIIACVLAALPEAEARAWSWSTCALMPPGPSKRKEVSGRWPDEFRAWEPRWANAIAASFDEPITATENFRRLLEAQRLKGLEEFKEQVVRGQVDADLRRSSRDLAELISRIRTRPSPRPRLMPTVLPPVPATAPSMPVTPAGTNGHQPAPKEDAPEEPPAAESFRFGRDLTRVARDPAAVPIVSRDREIDHILRVISLHKRNNPVLIGEPGAGKTAVIEGLAQRIAAGRVPPALAGKLLYGVDRGVAPDELIVEIAGQKDVIVVVEDYFHWREMYRLLRNDVQIIATSTAADYESARATDRSLDRSFTPVLIAVPTAAASVAILQAVRPSYERHHRLRIADDALTEAVRLAARHIGDRSLPSTALDLLDDAAAWLAVHNPESVLEAAAVWAALDRHTGHGLAVPTLADAPATNLFKDGGRDVWMMS</sequence>
<dbReference type="Gene3D" id="1.10.8.60">
    <property type="match status" value="1"/>
</dbReference>
<evidence type="ECO:0000256" key="1">
    <source>
        <dbReference type="ARBA" id="ARBA00022741"/>
    </source>
</evidence>
<feature type="compositionally biased region" description="Pro residues" evidence="3">
    <location>
        <begin position="271"/>
        <end position="284"/>
    </location>
</feature>
<reference evidence="5 6" key="1">
    <citation type="submission" date="2021-01" db="EMBL/GenBank/DDBJ databases">
        <title>Actinoplanes sp. nov. LDG1-06 isolated from lichen.</title>
        <authorList>
            <person name="Saeng-In P."/>
            <person name="Phongsopitanun W."/>
            <person name="Kanchanasin P."/>
            <person name="Yuki M."/>
            <person name="Kudo T."/>
            <person name="Ohkuma M."/>
            <person name="Tanasupawat S."/>
        </authorList>
    </citation>
    <scope>NUCLEOTIDE SEQUENCE [LARGE SCALE GENOMIC DNA]</scope>
    <source>
        <strain evidence="5 6">LDG1-06</strain>
    </source>
</reference>